<dbReference type="EMBL" id="LWDL01000031">
    <property type="protein sequence ID" value="OQW49532.1"/>
    <property type="molecule type" value="Genomic_DNA"/>
</dbReference>
<dbReference type="EC" id="2.10.1.1" evidence="11"/>
<evidence type="ECO:0000256" key="6">
    <source>
        <dbReference type="ARBA" id="ARBA00022679"/>
    </source>
</evidence>
<sequence>MTEIIKPSVIAQQQFLDVVSKEEALARWHQAYPPRQLGSEKVRLEDALARVLAQAVNSPIDVPPFDRALVDGFAIRSVDSTGANEAQPRYLALTRQSLACGDVPTPASMVEKGSATWIATGAMMPRGADSVVMVEHSEPDGAGVAIRQAVRSGQAMAFAGSDIARGETVLLAGTILGSRDIGVLAACGIGEVEVVRQPRIAVISTGDELVTPGAPLEAGAIYDSNSAILAAAITESGGLPVSFGVIRDDEKALRKALADAMAGCDMLVVSGGTSKGNGDLTHRIVAGLGAPGIVVHGVALKPGKPLCLAVADGKPIALLPGFPTSAIVTFQTFVAPLIRAMAGLAGARHAVIEAVTPLRIVSELGRSEFAMVTLASSPDGLKALATGKGSGAVTSFSQADGFVEIAPLVERVEAGSTLSVTMIAGAQGLPDLLIAGSQCVGLNALSLDLVSRHVRPRLLALGSQAGLAMAKRDECDVAPIHLLDASSNSYNAPFVDSSLDLVPGWLRLQGLAFRKDDPRFAGREPEAAIRDAAHDAGCIMVNRNPGAGTRVLIDRLLEGAQPPGWSNQPRSHNAVAAAVAQGRADWGITIAPIAAAYGLGFAALAEEHYDFVIPAARRGTPAIAAFLAALRDENVRSALVAMGFKPR</sequence>
<dbReference type="PANTHER" id="PTHR10192">
    <property type="entry name" value="MOLYBDOPTERIN BIOSYNTHESIS PROTEIN"/>
    <property type="match status" value="1"/>
</dbReference>
<evidence type="ECO:0000256" key="1">
    <source>
        <dbReference type="ARBA" id="ARBA00001946"/>
    </source>
</evidence>
<dbReference type="RefSeq" id="WP_376800085.1">
    <property type="nucleotide sequence ID" value="NZ_DBNB01000019.1"/>
</dbReference>
<evidence type="ECO:0000313" key="14">
    <source>
        <dbReference type="Proteomes" id="UP000192872"/>
    </source>
</evidence>
<comment type="catalytic activity">
    <reaction evidence="10">
        <text>adenylyl-molybdopterin + molybdate = Mo-molybdopterin + AMP + H(+)</text>
        <dbReference type="Rhea" id="RHEA:35047"/>
        <dbReference type="ChEBI" id="CHEBI:15378"/>
        <dbReference type="ChEBI" id="CHEBI:36264"/>
        <dbReference type="ChEBI" id="CHEBI:62727"/>
        <dbReference type="ChEBI" id="CHEBI:71302"/>
        <dbReference type="ChEBI" id="CHEBI:456215"/>
        <dbReference type="EC" id="2.10.1.1"/>
    </reaction>
</comment>
<dbReference type="GO" id="GO:0006777">
    <property type="term" value="P:Mo-molybdopterin cofactor biosynthetic process"/>
    <property type="evidence" value="ECO:0007669"/>
    <property type="project" value="UniProtKB-UniRule"/>
</dbReference>
<dbReference type="NCBIfam" id="NF011068">
    <property type="entry name" value="PRK14498.1"/>
    <property type="match status" value="1"/>
</dbReference>
<comment type="similarity">
    <text evidence="4 11">Belongs to the MoeA family.</text>
</comment>
<keyword evidence="8 11" id="KW-0460">Magnesium</keyword>
<dbReference type="InterPro" id="IPR036688">
    <property type="entry name" value="MoeA_C_domain_IV_sf"/>
</dbReference>
<evidence type="ECO:0000256" key="8">
    <source>
        <dbReference type="ARBA" id="ARBA00022842"/>
    </source>
</evidence>
<comment type="pathway">
    <text evidence="3 11">Cofactor biosynthesis; molybdopterin biosynthesis.</text>
</comment>
<organism evidence="13 14">
    <name type="scientific">Candidatus Raskinella chloraquaticus</name>
    <dbReference type="NCBI Taxonomy" id="1951219"/>
    <lineage>
        <taxon>Bacteria</taxon>
        <taxon>Pseudomonadati</taxon>
        <taxon>Pseudomonadota</taxon>
        <taxon>Alphaproteobacteria</taxon>
        <taxon>Hyphomicrobiales</taxon>
        <taxon>Phreatobacteraceae</taxon>
        <taxon>Candidatus Raskinella</taxon>
    </lineage>
</organism>
<dbReference type="Proteomes" id="UP000192872">
    <property type="component" value="Unassembled WGS sequence"/>
</dbReference>
<dbReference type="InterPro" id="IPR005111">
    <property type="entry name" value="MoeA_C_domain_IV"/>
</dbReference>
<dbReference type="Pfam" id="PF12727">
    <property type="entry name" value="PBP_like"/>
    <property type="match status" value="1"/>
</dbReference>
<protein>
    <recommendedName>
        <fullName evidence="11">Molybdopterin molybdenumtransferase</fullName>
        <ecNumber evidence="11">2.10.1.1</ecNumber>
    </recommendedName>
</protein>
<dbReference type="PANTHER" id="PTHR10192:SF5">
    <property type="entry name" value="GEPHYRIN"/>
    <property type="match status" value="1"/>
</dbReference>
<dbReference type="PROSITE" id="PS01079">
    <property type="entry name" value="MOCF_BIOSYNTHESIS_2"/>
    <property type="match status" value="1"/>
</dbReference>
<dbReference type="CDD" id="cd00887">
    <property type="entry name" value="MoeA"/>
    <property type="match status" value="1"/>
</dbReference>
<reference evidence="13 14" key="1">
    <citation type="journal article" date="2017" name="Water Res.">
        <title>Comammox in drinking water systems.</title>
        <authorList>
            <person name="Wang Y."/>
            <person name="Ma L."/>
            <person name="Mao Y."/>
            <person name="Jiang X."/>
            <person name="Xia Y."/>
            <person name="Yu K."/>
            <person name="Li B."/>
            <person name="Zhang T."/>
        </authorList>
    </citation>
    <scope>NUCLEOTIDE SEQUENCE [LARGE SCALE GENOMIC DNA]</scope>
    <source>
        <strain evidence="13">SG_bin8</strain>
    </source>
</reference>
<dbReference type="SUPFAM" id="SSF53850">
    <property type="entry name" value="Periplasmic binding protein-like II"/>
    <property type="match status" value="1"/>
</dbReference>
<keyword evidence="9 11" id="KW-0501">Molybdenum cofactor biosynthesis</keyword>
<evidence type="ECO:0000256" key="3">
    <source>
        <dbReference type="ARBA" id="ARBA00005046"/>
    </source>
</evidence>
<evidence type="ECO:0000313" key="13">
    <source>
        <dbReference type="EMBL" id="OQW49532.1"/>
    </source>
</evidence>
<evidence type="ECO:0000256" key="7">
    <source>
        <dbReference type="ARBA" id="ARBA00022723"/>
    </source>
</evidence>
<dbReference type="UniPathway" id="UPA00344"/>
<dbReference type="SUPFAM" id="SSF63882">
    <property type="entry name" value="MoeA N-terminal region -like"/>
    <property type="match status" value="1"/>
</dbReference>
<dbReference type="GO" id="GO:0046872">
    <property type="term" value="F:metal ion binding"/>
    <property type="evidence" value="ECO:0007669"/>
    <property type="project" value="UniProtKB-UniRule"/>
</dbReference>
<evidence type="ECO:0000259" key="12">
    <source>
        <dbReference type="SMART" id="SM00852"/>
    </source>
</evidence>
<feature type="domain" description="MoaB/Mog" evidence="12">
    <location>
        <begin position="201"/>
        <end position="340"/>
    </location>
</feature>
<dbReference type="Gene3D" id="2.170.190.11">
    <property type="entry name" value="Molybdopterin biosynthesis moea protein, domain 3"/>
    <property type="match status" value="1"/>
</dbReference>
<dbReference type="SUPFAM" id="SSF63867">
    <property type="entry name" value="MoeA C-terminal domain-like"/>
    <property type="match status" value="1"/>
</dbReference>
<dbReference type="Pfam" id="PF03453">
    <property type="entry name" value="MoeA_N"/>
    <property type="match status" value="1"/>
</dbReference>
<dbReference type="FunFam" id="3.40.980.10:FF:000004">
    <property type="entry name" value="Molybdopterin molybdenumtransferase"/>
    <property type="match status" value="1"/>
</dbReference>
<dbReference type="SMART" id="SM00852">
    <property type="entry name" value="MoCF_biosynth"/>
    <property type="match status" value="1"/>
</dbReference>
<comment type="function">
    <text evidence="2 11">Catalyzes the insertion of molybdate into adenylated molybdopterin with the concomitant release of AMP.</text>
</comment>
<dbReference type="GO" id="GO:0005737">
    <property type="term" value="C:cytoplasm"/>
    <property type="evidence" value="ECO:0007669"/>
    <property type="project" value="TreeGrafter"/>
</dbReference>
<dbReference type="NCBIfam" id="NF045515">
    <property type="entry name" value="Glp_gephyrin"/>
    <property type="match status" value="1"/>
</dbReference>
<evidence type="ECO:0000256" key="10">
    <source>
        <dbReference type="ARBA" id="ARBA00047317"/>
    </source>
</evidence>
<dbReference type="AlphaFoldDB" id="A0A1W9HQK0"/>
<accession>A0A1W9HQK0</accession>
<comment type="caution">
    <text evidence="13">The sequence shown here is derived from an EMBL/GenBank/DDBJ whole genome shotgun (WGS) entry which is preliminary data.</text>
</comment>
<dbReference type="InterPro" id="IPR001453">
    <property type="entry name" value="MoaB/Mog_dom"/>
</dbReference>
<dbReference type="InterPro" id="IPR024370">
    <property type="entry name" value="PBP_domain"/>
</dbReference>
<evidence type="ECO:0000256" key="2">
    <source>
        <dbReference type="ARBA" id="ARBA00002901"/>
    </source>
</evidence>
<keyword evidence="6 11" id="KW-0808">Transferase</keyword>
<evidence type="ECO:0000256" key="11">
    <source>
        <dbReference type="RuleBase" id="RU365090"/>
    </source>
</evidence>
<dbReference type="NCBIfam" id="TIGR00177">
    <property type="entry name" value="molyb_syn"/>
    <property type="match status" value="1"/>
</dbReference>
<dbReference type="Gene3D" id="3.90.105.10">
    <property type="entry name" value="Molybdopterin biosynthesis moea protein, domain 2"/>
    <property type="match status" value="1"/>
</dbReference>
<evidence type="ECO:0000256" key="4">
    <source>
        <dbReference type="ARBA" id="ARBA00010763"/>
    </source>
</evidence>
<comment type="cofactor">
    <cofactor evidence="1 11">
        <name>Mg(2+)</name>
        <dbReference type="ChEBI" id="CHEBI:18420"/>
    </cofactor>
</comment>
<dbReference type="Gene3D" id="3.40.980.10">
    <property type="entry name" value="MoaB/Mog-like domain"/>
    <property type="match status" value="1"/>
</dbReference>
<proteinExistence type="inferred from homology"/>
<gene>
    <name evidence="13" type="ORF">A4S15_01995</name>
</gene>
<dbReference type="Pfam" id="PF03454">
    <property type="entry name" value="MoeA_C"/>
    <property type="match status" value="1"/>
</dbReference>
<name>A0A1W9HQK0_9HYPH</name>
<dbReference type="GO" id="GO:0061599">
    <property type="term" value="F:molybdopterin molybdotransferase activity"/>
    <property type="evidence" value="ECO:0007669"/>
    <property type="project" value="UniProtKB-UniRule"/>
</dbReference>
<dbReference type="InterPro" id="IPR036425">
    <property type="entry name" value="MoaB/Mog-like_dom_sf"/>
</dbReference>
<keyword evidence="5 11" id="KW-0500">Molybdenum</keyword>
<evidence type="ECO:0000256" key="5">
    <source>
        <dbReference type="ARBA" id="ARBA00022505"/>
    </source>
</evidence>
<dbReference type="STRING" id="1827387.A4S15_01995"/>
<dbReference type="Pfam" id="PF00994">
    <property type="entry name" value="MoCF_biosynth"/>
    <property type="match status" value="1"/>
</dbReference>
<dbReference type="InterPro" id="IPR038987">
    <property type="entry name" value="MoeA-like"/>
</dbReference>
<dbReference type="InterPro" id="IPR005110">
    <property type="entry name" value="MoeA_linker/N"/>
</dbReference>
<dbReference type="Gene3D" id="2.40.340.10">
    <property type="entry name" value="MoeA, C-terminal, domain IV"/>
    <property type="match status" value="1"/>
</dbReference>
<dbReference type="SUPFAM" id="SSF53218">
    <property type="entry name" value="Molybdenum cofactor biosynthesis proteins"/>
    <property type="match status" value="1"/>
</dbReference>
<keyword evidence="7 11" id="KW-0479">Metal-binding</keyword>
<evidence type="ECO:0000256" key="9">
    <source>
        <dbReference type="ARBA" id="ARBA00023150"/>
    </source>
</evidence>
<dbReference type="InterPro" id="IPR036135">
    <property type="entry name" value="MoeA_linker/N_sf"/>
</dbReference>
<dbReference type="InterPro" id="IPR008284">
    <property type="entry name" value="MoCF_biosynth_CS"/>
</dbReference>